<dbReference type="RefSeq" id="WP_084111759.1">
    <property type="nucleotide sequence ID" value="NZ_FRAG01000010.1"/>
</dbReference>
<proteinExistence type="predicted"/>
<sequence length="402" mass="44284">MNPLKCKNESIKRDLKKLIIKSFSLILAMTLLLTIPATIAFAEGSLVISTPFTGLEVKAGETLEFPLKIENNTASSQKVGLTISSIPDNWKWTLEGRGKSVNKVFINDKSYENLDLSIDIPVDAKNGDYKVVVEAKGTGISDKLILDISVRELTEKDSKLSAEYPDLEGTPTTNFKYRVDLTNNSNKPQSYSLEAKVPRGWKATFSPAHSSEKIASISVEPNTNQGLDINIDPPKLISAGEYTIPIIAKSADETLKQDLKVVIKGIYEINMTTPTGRLSEDAYAGKKKEIKLVVSNTGSGDLKDIEFSSWEPKNWEVDFEPKEIDILKAGESKEIKAYIKPDQKALAGDYVVELKARTPEDSSSSEFRITVKTPTTWGIAGGLIVVGLIVGLYSIFKKYGRR</sequence>
<evidence type="ECO:0000259" key="2">
    <source>
        <dbReference type="Pfam" id="PF10633"/>
    </source>
</evidence>
<evidence type="ECO:0000256" key="1">
    <source>
        <dbReference type="SAM" id="Phobius"/>
    </source>
</evidence>
<dbReference type="STRING" id="1121301.SAMN02745912_01174"/>
<feature type="domain" description="Alpha-galactosidase NEW3" evidence="2">
    <location>
        <begin position="175"/>
        <end position="246"/>
    </location>
</feature>
<dbReference type="Proteomes" id="UP000184465">
    <property type="component" value="Unassembled WGS sequence"/>
</dbReference>
<dbReference type="PANTHER" id="PTHR39198">
    <property type="entry name" value="HYPOTHETICAL MEMBRANE PROTEIN, CONSERVED"/>
    <property type="match status" value="1"/>
</dbReference>
<feature type="domain" description="Alpha-galactosidase NEW3" evidence="2">
    <location>
        <begin position="284"/>
        <end position="357"/>
    </location>
</feature>
<keyword evidence="1" id="KW-0472">Membrane</keyword>
<name>A0A1M6MD88_PARC5</name>
<dbReference type="InterPro" id="IPR018905">
    <property type="entry name" value="A-galactase_NEW3"/>
</dbReference>
<organism evidence="3 4">
    <name type="scientific">Paramaledivibacter caminithermalis (strain DSM 15212 / CIP 107654 / DViRD3)</name>
    <name type="common">Clostridium caminithermale</name>
    <dbReference type="NCBI Taxonomy" id="1121301"/>
    <lineage>
        <taxon>Bacteria</taxon>
        <taxon>Bacillati</taxon>
        <taxon>Bacillota</taxon>
        <taxon>Clostridia</taxon>
        <taxon>Peptostreptococcales</taxon>
        <taxon>Caminicellaceae</taxon>
        <taxon>Paramaledivibacter</taxon>
    </lineage>
</organism>
<feature type="transmembrane region" description="Helical" evidence="1">
    <location>
        <begin position="377"/>
        <end position="396"/>
    </location>
</feature>
<dbReference type="OrthoDB" id="8631677at2"/>
<dbReference type="EMBL" id="FRAG01000010">
    <property type="protein sequence ID" value="SHJ81379.1"/>
    <property type="molecule type" value="Genomic_DNA"/>
</dbReference>
<accession>A0A1M6MD88</accession>
<evidence type="ECO:0000313" key="3">
    <source>
        <dbReference type="EMBL" id="SHJ81379.1"/>
    </source>
</evidence>
<evidence type="ECO:0000313" key="4">
    <source>
        <dbReference type="Proteomes" id="UP000184465"/>
    </source>
</evidence>
<dbReference type="Gene3D" id="2.60.40.10">
    <property type="entry name" value="Immunoglobulins"/>
    <property type="match status" value="1"/>
</dbReference>
<keyword evidence="4" id="KW-1185">Reference proteome</keyword>
<dbReference type="PANTHER" id="PTHR39198:SF1">
    <property type="entry name" value="ALPHA-GALACTOSIDASE NEW3 DOMAIN-CONTAINING PROTEIN"/>
    <property type="match status" value="1"/>
</dbReference>
<dbReference type="InterPro" id="IPR013783">
    <property type="entry name" value="Ig-like_fold"/>
</dbReference>
<gene>
    <name evidence="3" type="ORF">SAMN02745912_01174</name>
</gene>
<protein>
    <submittedName>
        <fullName evidence="3">NPCBM-associated, NEW3 domain of alpha-galactosidase</fullName>
    </submittedName>
</protein>
<keyword evidence="1" id="KW-0812">Transmembrane</keyword>
<dbReference type="AlphaFoldDB" id="A0A1M6MD88"/>
<reference evidence="3 4" key="1">
    <citation type="submission" date="2016-11" db="EMBL/GenBank/DDBJ databases">
        <authorList>
            <person name="Jaros S."/>
            <person name="Januszkiewicz K."/>
            <person name="Wedrychowicz H."/>
        </authorList>
    </citation>
    <scope>NUCLEOTIDE SEQUENCE [LARGE SCALE GENOMIC DNA]</scope>
    <source>
        <strain evidence="3 4">DSM 15212</strain>
    </source>
</reference>
<dbReference type="Pfam" id="PF10633">
    <property type="entry name" value="NPCBM_assoc"/>
    <property type="match status" value="2"/>
</dbReference>
<keyword evidence="1" id="KW-1133">Transmembrane helix</keyword>